<dbReference type="EMBL" id="GL732706">
    <property type="protein sequence ID" value="EFX66360.1"/>
    <property type="molecule type" value="Genomic_DNA"/>
</dbReference>
<evidence type="ECO:0000313" key="1">
    <source>
        <dbReference type="EMBL" id="EFX66360.1"/>
    </source>
</evidence>
<protein>
    <submittedName>
        <fullName evidence="1">Uncharacterized protein</fullName>
    </submittedName>
</protein>
<keyword evidence="2" id="KW-1185">Reference proteome</keyword>
<organism evidence="1 2">
    <name type="scientific">Daphnia pulex</name>
    <name type="common">Water flea</name>
    <dbReference type="NCBI Taxonomy" id="6669"/>
    <lineage>
        <taxon>Eukaryota</taxon>
        <taxon>Metazoa</taxon>
        <taxon>Ecdysozoa</taxon>
        <taxon>Arthropoda</taxon>
        <taxon>Crustacea</taxon>
        <taxon>Branchiopoda</taxon>
        <taxon>Diplostraca</taxon>
        <taxon>Cladocera</taxon>
        <taxon>Anomopoda</taxon>
        <taxon>Daphniidae</taxon>
        <taxon>Daphnia</taxon>
    </lineage>
</organism>
<dbReference type="AlphaFoldDB" id="E9HPH9"/>
<reference evidence="1 2" key="1">
    <citation type="journal article" date="2011" name="Science">
        <title>The ecoresponsive genome of Daphnia pulex.</title>
        <authorList>
            <person name="Colbourne J.K."/>
            <person name="Pfrender M.E."/>
            <person name="Gilbert D."/>
            <person name="Thomas W.K."/>
            <person name="Tucker A."/>
            <person name="Oakley T.H."/>
            <person name="Tokishita S."/>
            <person name="Aerts A."/>
            <person name="Arnold G.J."/>
            <person name="Basu M.K."/>
            <person name="Bauer D.J."/>
            <person name="Caceres C.E."/>
            <person name="Carmel L."/>
            <person name="Casola C."/>
            <person name="Choi J.H."/>
            <person name="Detter J.C."/>
            <person name="Dong Q."/>
            <person name="Dusheyko S."/>
            <person name="Eads B.D."/>
            <person name="Frohlich T."/>
            <person name="Geiler-Samerotte K.A."/>
            <person name="Gerlach D."/>
            <person name="Hatcher P."/>
            <person name="Jogdeo S."/>
            <person name="Krijgsveld J."/>
            <person name="Kriventseva E.V."/>
            <person name="Kultz D."/>
            <person name="Laforsch C."/>
            <person name="Lindquist E."/>
            <person name="Lopez J."/>
            <person name="Manak J.R."/>
            <person name="Muller J."/>
            <person name="Pangilinan J."/>
            <person name="Patwardhan R.P."/>
            <person name="Pitluck S."/>
            <person name="Pritham E.J."/>
            <person name="Rechtsteiner A."/>
            <person name="Rho M."/>
            <person name="Rogozin I.B."/>
            <person name="Sakarya O."/>
            <person name="Salamov A."/>
            <person name="Schaack S."/>
            <person name="Shapiro H."/>
            <person name="Shiga Y."/>
            <person name="Skalitzky C."/>
            <person name="Smith Z."/>
            <person name="Souvorov A."/>
            <person name="Sung W."/>
            <person name="Tang Z."/>
            <person name="Tsuchiya D."/>
            <person name="Tu H."/>
            <person name="Vos H."/>
            <person name="Wang M."/>
            <person name="Wolf Y.I."/>
            <person name="Yamagata H."/>
            <person name="Yamada T."/>
            <person name="Ye Y."/>
            <person name="Shaw J.R."/>
            <person name="Andrews J."/>
            <person name="Crease T.J."/>
            <person name="Tang H."/>
            <person name="Lucas S.M."/>
            <person name="Robertson H.M."/>
            <person name="Bork P."/>
            <person name="Koonin E.V."/>
            <person name="Zdobnov E.M."/>
            <person name="Grigoriev I.V."/>
            <person name="Lynch M."/>
            <person name="Boore J.L."/>
        </authorList>
    </citation>
    <scope>NUCLEOTIDE SEQUENCE [LARGE SCALE GENOMIC DNA]</scope>
</reference>
<gene>
    <name evidence="1" type="ORF">DAPPUDRAFT_263306</name>
</gene>
<sequence>MDCIFCENEGQLWMSPDVHYICETVSGFQLSAPSPVPPLGVRVDIVKNSFFPLVEGGDFSVNRIIALIRNLRAPLTMQ</sequence>
<dbReference type="HOGENOM" id="CLU_2624501_0_0_1"/>
<accession>E9HPH9</accession>
<dbReference type="KEGG" id="dpx:DAPPUDRAFT_263306"/>
<proteinExistence type="predicted"/>
<name>E9HPH9_DAPPU</name>
<dbReference type="Proteomes" id="UP000000305">
    <property type="component" value="Unassembled WGS sequence"/>
</dbReference>
<evidence type="ECO:0000313" key="2">
    <source>
        <dbReference type="Proteomes" id="UP000000305"/>
    </source>
</evidence>
<dbReference type="InParanoid" id="E9HPH9"/>